<evidence type="ECO:0000256" key="6">
    <source>
        <dbReference type="ARBA" id="ARBA00023136"/>
    </source>
</evidence>
<keyword evidence="2 7" id="KW-1003">Cell membrane</keyword>
<evidence type="ECO:0000313" key="10">
    <source>
        <dbReference type="Proteomes" id="UP001500728"/>
    </source>
</evidence>
<keyword evidence="10" id="KW-1185">Reference proteome</keyword>
<evidence type="ECO:0000256" key="1">
    <source>
        <dbReference type="ARBA" id="ARBA00007150"/>
    </source>
</evidence>
<evidence type="ECO:0000256" key="5">
    <source>
        <dbReference type="ARBA" id="ARBA00022989"/>
    </source>
</evidence>
<dbReference type="Pfam" id="PF01790">
    <property type="entry name" value="LGT"/>
    <property type="match status" value="1"/>
</dbReference>
<evidence type="ECO:0000313" key="9">
    <source>
        <dbReference type="EMBL" id="GAA3246051.1"/>
    </source>
</evidence>
<gene>
    <name evidence="9" type="primary">lgt_1</name>
    <name evidence="7" type="synonym">lgt</name>
    <name evidence="9" type="ORF">GCM10010469_01660</name>
</gene>
<feature type="transmembrane region" description="Helical" evidence="7">
    <location>
        <begin position="51"/>
        <end position="71"/>
    </location>
</feature>
<keyword evidence="5 7" id="KW-1133">Transmembrane helix</keyword>
<comment type="caution">
    <text evidence="9">The sequence shown here is derived from an EMBL/GenBank/DDBJ whole genome shotgun (WGS) entry which is preliminary data.</text>
</comment>
<dbReference type="PANTHER" id="PTHR30589:SF0">
    <property type="entry name" value="PHOSPHATIDYLGLYCEROL--PROLIPOPROTEIN DIACYLGLYCERYL TRANSFERASE"/>
    <property type="match status" value="1"/>
</dbReference>
<feature type="binding site" evidence="7">
    <location>
        <position position="141"/>
    </location>
    <ligand>
        <name>a 1,2-diacyl-sn-glycero-3-phospho-(1'-sn-glycerol)</name>
        <dbReference type="ChEBI" id="CHEBI:64716"/>
    </ligand>
</feature>
<dbReference type="HAMAP" id="MF_01147">
    <property type="entry name" value="Lgt"/>
    <property type="match status" value="1"/>
</dbReference>
<dbReference type="EC" id="2.5.1.145" evidence="7"/>
<keyword evidence="3 7" id="KW-0808">Transferase</keyword>
<reference evidence="10" key="1">
    <citation type="journal article" date="2019" name="Int. J. Syst. Evol. Microbiol.">
        <title>The Global Catalogue of Microorganisms (GCM) 10K type strain sequencing project: providing services to taxonomists for standard genome sequencing and annotation.</title>
        <authorList>
            <consortium name="The Broad Institute Genomics Platform"/>
            <consortium name="The Broad Institute Genome Sequencing Center for Infectious Disease"/>
            <person name="Wu L."/>
            <person name="Ma J."/>
        </authorList>
    </citation>
    <scope>NUCLEOTIDE SEQUENCE [LARGE SCALE GENOMIC DNA]</scope>
    <source>
        <strain evidence="10">JCM 9381</strain>
    </source>
</reference>
<evidence type="ECO:0000256" key="7">
    <source>
        <dbReference type="HAMAP-Rule" id="MF_01147"/>
    </source>
</evidence>
<dbReference type="Proteomes" id="UP001500728">
    <property type="component" value="Unassembled WGS sequence"/>
</dbReference>
<sequence length="325" mass="34412">MNLASLPSPSSPYLNLGPLMIHWYAVMVIAGVIAAVAIGQRRWSARGGAPGTVVDIAMVAVPLGILGGRLYHVITSWQLYFGPGKNPVEVLYVWQGGLGVWGGIAGGALGAWIAARRRGIDFAAFADAVAPAVLIGQAIGRIGCWFNQELYGRPTTLPWGLQIDPANRPAATPDAATYHPTFAYEASWNLAAAALIVWAERRFRLDRGRVFALYVAAYTAGRSWIETLRVDPANHILGLRLNVWTSLLLFIAALAFLCLRRPARPATADAGAAPSAAEASAAPAPTPLPEQPATPKPGEAHAPPLSATHGSGRLDKPVTAARNDR</sequence>
<feature type="transmembrane region" description="Helical" evidence="7">
    <location>
        <begin position="20"/>
        <end position="39"/>
    </location>
</feature>
<accession>A0ABP6QQ04</accession>
<feature type="transmembrane region" description="Helical" evidence="7">
    <location>
        <begin position="208"/>
        <end position="225"/>
    </location>
</feature>
<feature type="compositionally biased region" description="Pro residues" evidence="8">
    <location>
        <begin position="284"/>
        <end position="295"/>
    </location>
</feature>
<keyword evidence="6 7" id="KW-0472">Membrane</keyword>
<evidence type="ECO:0000256" key="2">
    <source>
        <dbReference type="ARBA" id="ARBA00022475"/>
    </source>
</evidence>
<evidence type="ECO:0000256" key="3">
    <source>
        <dbReference type="ARBA" id="ARBA00022679"/>
    </source>
</evidence>
<feature type="transmembrane region" description="Helical" evidence="7">
    <location>
        <begin position="237"/>
        <end position="259"/>
    </location>
</feature>
<keyword evidence="4 7" id="KW-0812">Transmembrane</keyword>
<evidence type="ECO:0000256" key="8">
    <source>
        <dbReference type="SAM" id="MobiDB-lite"/>
    </source>
</evidence>
<feature type="compositionally biased region" description="Basic and acidic residues" evidence="8">
    <location>
        <begin position="312"/>
        <end position="325"/>
    </location>
</feature>
<protein>
    <recommendedName>
        <fullName evidence="7">Phosphatidylglycerol--prolipoprotein diacylglyceryl transferase</fullName>
        <ecNumber evidence="7">2.5.1.145</ecNumber>
    </recommendedName>
</protein>
<evidence type="ECO:0000256" key="4">
    <source>
        <dbReference type="ARBA" id="ARBA00022692"/>
    </source>
</evidence>
<dbReference type="GO" id="GO:0016740">
    <property type="term" value="F:transferase activity"/>
    <property type="evidence" value="ECO:0007669"/>
    <property type="project" value="UniProtKB-KW"/>
</dbReference>
<dbReference type="EMBL" id="BAAAUW010000001">
    <property type="protein sequence ID" value="GAA3246051.1"/>
    <property type="molecule type" value="Genomic_DNA"/>
</dbReference>
<dbReference type="RefSeq" id="WP_346150454.1">
    <property type="nucleotide sequence ID" value="NZ_BAAAUW010000001.1"/>
</dbReference>
<feature type="region of interest" description="Disordered" evidence="8">
    <location>
        <begin position="270"/>
        <end position="325"/>
    </location>
</feature>
<feature type="compositionally biased region" description="Low complexity" evidence="8">
    <location>
        <begin position="270"/>
        <end position="283"/>
    </location>
</feature>
<dbReference type="NCBIfam" id="TIGR00544">
    <property type="entry name" value="lgt"/>
    <property type="match status" value="1"/>
</dbReference>
<organism evidence="9 10">
    <name type="scientific">Streptomyces labedae</name>
    <dbReference type="NCBI Taxonomy" id="285569"/>
    <lineage>
        <taxon>Bacteria</taxon>
        <taxon>Bacillati</taxon>
        <taxon>Actinomycetota</taxon>
        <taxon>Actinomycetes</taxon>
        <taxon>Kitasatosporales</taxon>
        <taxon>Streptomycetaceae</taxon>
        <taxon>Streptomyces</taxon>
    </lineage>
</organism>
<dbReference type="InterPro" id="IPR001640">
    <property type="entry name" value="Lgt"/>
</dbReference>
<feature type="transmembrane region" description="Helical" evidence="7">
    <location>
        <begin position="91"/>
        <end position="115"/>
    </location>
</feature>
<proteinExistence type="inferred from homology"/>
<dbReference type="PANTHER" id="PTHR30589">
    <property type="entry name" value="PROLIPOPROTEIN DIACYLGLYCERYL TRANSFERASE"/>
    <property type="match status" value="1"/>
</dbReference>
<comment type="catalytic activity">
    <reaction evidence="7">
        <text>L-cysteinyl-[prolipoprotein] + a 1,2-diacyl-sn-glycero-3-phospho-(1'-sn-glycerol) = an S-1,2-diacyl-sn-glyceryl-L-cysteinyl-[prolipoprotein] + sn-glycerol 1-phosphate + H(+)</text>
        <dbReference type="Rhea" id="RHEA:56712"/>
        <dbReference type="Rhea" id="RHEA-COMP:14679"/>
        <dbReference type="Rhea" id="RHEA-COMP:14680"/>
        <dbReference type="ChEBI" id="CHEBI:15378"/>
        <dbReference type="ChEBI" id="CHEBI:29950"/>
        <dbReference type="ChEBI" id="CHEBI:57685"/>
        <dbReference type="ChEBI" id="CHEBI:64716"/>
        <dbReference type="ChEBI" id="CHEBI:140658"/>
        <dbReference type="EC" id="2.5.1.145"/>
    </reaction>
</comment>
<comment type="subcellular location">
    <subcellularLocation>
        <location evidence="7">Cell membrane</location>
        <topology evidence="7">Multi-pass membrane protein</topology>
    </subcellularLocation>
</comment>
<comment type="similarity">
    <text evidence="1 7">Belongs to the Lgt family.</text>
</comment>
<comment type="pathway">
    <text evidence="7">Protein modification; lipoprotein biosynthesis (diacylglyceryl transfer).</text>
</comment>
<name>A0ABP6QQ04_9ACTN</name>
<comment type="function">
    <text evidence="7">Catalyzes the transfer of the diacylglyceryl group from phosphatidylglycerol to the sulfhydryl group of the N-terminal cysteine of a prolipoprotein, the first step in the formation of mature lipoproteins.</text>
</comment>